<evidence type="ECO:0000313" key="5">
    <source>
        <dbReference type="Proteomes" id="UP000183090"/>
    </source>
</evidence>
<reference evidence="2 4" key="1">
    <citation type="journal article" date="2015" name="Int. J. Syst. Evol. Microbiol.">
        <title>Complete genome sequence of Salinicoccus halodurans H3B36, isolated from the Qaidam Basin in China.</title>
        <authorList>
            <person name="Jiang K."/>
            <person name="Xue Y."/>
            <person name="Ma Y."/>
        </authorList>
    </citation>
    <scope>NUCLEOTIDE SEQUENCE [LARGE SCALE GENOMIC DNA]</scope>
    <source>
        <strain evidence="2 4">H3B36</strain>
    </source>
</reference>
<dbReference type="OrthoDB" id="9797178at2"/>
<dbReference type="Pfam" id="PF00583">
    <property type="entry name" value="Acetyltransf_1"/>
    <property type="match status" value="1"/>
</dbReference>
<evidence type="ECO:0000313" key="3">
    <source>
        <dbReference type="EMBL" id="SFK68303.1"/>
    </source>
</evidence>
<dbReference type="GO" id="GO:0016747">
    <property type="term" value="F:acyltransferase activity, transferring groups other than amino-acyl groups"/>
    <property type="evidence" value="ECO:0007669"/>
    <property type="project" value="InterPro"/>
</dbReference>
<keyword evidence="4" id="KW-1185">Reference proteome</keyword>
<dbReference type="InterPro" id="IPR016181">
    <property type="entry name" value="Acyl_CoA_acyltransferase"/>
</dbReference>
<sequence length="176" mass="19481">MQIEIRPESREDIKEIEDVVRTAFTSRDRNDSDEHHPVNKIRKTEAFIPGLSLVALEKDSVVGHILLSKIMVEENGVSASSLALAPISVAPSYQNKGIGSQMIVTALKRAEEMGYESVIVLGHDKYYPRFGFRPASRWNIKPPFDVPDEAFMAVELTDGGLDGVEGTVRYSEAFSG</sequence>
<dbReference type="InterPro" id="IPR050276">
    <property type="entry name" value="MshD_Acetyltransferase"/>
</dbReference>
<evidence type="ECO:0000259" key="1">
    <source>
        <dbReference type="PROSITE" id="PS51186"/>
    </source>
</evidence>
<name>A0A0F7D4W2_9STAP</name>
<dbReference type="PANTHER" id="PTHR43617">
    <property type="entry name" value="L-AMINO ACID N-ACETYLTRANSFERASE"/>
    <property type="match status" value="1"/>
</dbReference>
<dbReference type="Proteomes" id="UP000183090">
    <property type="component" value="Unassembled WGS sequence"/>
</dbReference>
<proteinExistence type="predicted"/>
<organism evidence="3 5">
    <name type="scientific">Salinicoccus halodurans</name>
    <dbReference type="NCBI Taxonomy" id="407035"/>
    <lineage>
        <taxon>Bacteria</taxon>
        <taxon>Bacillati</taxon>
        <taxon>Bacillota</taxon>
        <taxon>Bacilli</taxon>
        <taxon>Bacillales</taxon>
        <taxon>Staphylococcaceae</taxon>
        <taxon>Salinicoccus</taxon>
    </lineage>
</organism>
<dbReference type="InterPro" id="IPR000182">
    <property type="entry name" value="GNAT_dom"/>
</dbReference>
<dbReference type="CDD" id="cd04301">
    <property type="entry name" value="NAT_SF"/>
    <property type="match status" value="1"/>
</dbReference>
<dbReference type="Gene3D" id="3.40.630.30">
    <property type="match status" value="1"/>
</dbReference>
<dbReference type="PROSITE" id="PS51186">
    <property type="entry name" value="GNAT"/>
    <property type="match status" value="1"/>
</dbReference>
<dbReference type="EMBL" id="FOTB01000002">
    <property type="protein sequence ID" value="SFK68303.1"/>
    <property type="molecule type" value="Genomic_DNA"/>
</dbReference>
<reference evidence="3 5" key="3">
    <citation type="submission" date="2016-10" db="EMBL/GenBank/DDBJ databases">
        <authorList>
            <person name="Varghese N."/>
            <person name="Submissions S."/>
        </authorList>
    </citation>
    <scope>NUCLEOTIDE SEQUENCE [LARGE SCALE GENOMIC DNA]</scope>
    <source>
        <strain evidence="3 5">CGMCC 1.6501</strain>
    </source>
</reference>
<accession>A0A0F7D4W2</accession>
<dbReference type="EMBL" id="CP011366">
    <property type="protein sequence ID" value="AKG74930.1"/>
    <property type="molecule type" value="Genomic_DNA"/>
</dbReference>
<dbReference type="PANTHER" id="PTHR43617:SF2">
    <property type="entry name" value="UPF0039 PROTEIN SLL0451"/>
    <property type="match status" value="1"/>
</dbReference>
<dbReference type="KEGG" id="shv:AAT16_12455"/>
<reference evidence="4" key="2">
    <citation type="submission" date="2015-04" db="EMBL/GenBank/DDBJ databases">
        <title>Complete genome sequence of Salinicoccus halodurans strain H3B36, isolated from the Qaidam basin of China.</title>
        <authorList>
            <person name="Ma Y."/>
            <person name="Jiang K."/>
            <person name="Xue Y."/>
        </authorList>
    </citation>
    <scope>NUCLEOTIDE SEQUENCE [LARGE SCALE GENOMIC DNA]</scope>
    <source>
        <strain evidence="4">H3B36</strain>
    </source>
</reference>
<dbReference type="AlphaFoldDB" id="A0A0F7D4W2"/>
<evidence type="ECO:0000313" key="2">
    <source>
        <dbReference type="EMBL" id="AKG74930.1"/>
    </source>
</evidence>
<feature type="domain" description="N-acetyltransferase" evidence="1">
    <location>
        <begin position="3"/>
        <end position="157"/>
    </location>
</feature>
<dbReference type="RefSeq" id="WP_046791109.1">
    <property type="nucleotide sequence ID" value="NZ_CP011366.1"/>
</dbReference>
<dbReference type="Proteomes" id="UP000034029">
    <property type="component" value="Chromosome"/>
</dbReference>
<evidence type="ECO:0000313" key="4">
    <source>
        <dbReference type="Proteomes" id="UP000034029"/>
    </source>
</evidence>
<gene>
    <name evidence="2" type="ORF">AAT16_12455</name>
    <name evidence="3" type="ORF">SAMN05216235_1141</name>
</gene>
<protein>
    <submittedName>
        <fullName evidence="2">GCN5 family acetyltransferase</fullName>
    </submittedName>
    <submittedName>
        <fullName evidence="3">Predicted N-acetyltransferase YhbS</fullName>
    </submittedName>
</protein>
<dbReference type="SUPFAM" id="SSF55729">
    <property type="entry name" value="Acyl-CoA N-acyltransferases (Nat)"/>
    <property type="match status" value="1"/>
</dbReference>